<dbReference type="OrthoDB" id="432528at2759"/>
<gene>
    <name evidence="1" type="ORF">EJ02DRAFT_459403</name>
</gene>
<evidence type="ECO:0000313" key="1">
    <source>
        <dbReference type="EMBL" id="KAF1936594.1"/>
    </source>
</evidence>
<organism evidence="1 2">
    <name type="scientific">Clathrospora elynae</name>
    <dbReference type="NCBI Taxonomy" id="706981"/>
    <lineage>
        <taxon>Eukaryota</taxon>
        <taxon>Fungi</taxon>
        <taxon>Dikarya</taxon>
        <taxon>Ascomycota</taxon>
        <taxon>Pezizomycotina</taxon>
        <taxon>Dothideomycetes</taxon>
        <taxon>Pleosporomycetidae</taxon>
        <taxon>Pleosporales</taxon>
        <taxon>Diademaceae</taxon>
        <taxon>Clathrospora</taxon>
    </lineage>
</organism>
<accession>A0A6A5SAN3</accession>
<reference evidence="1" key="1">
    <citation type="journal article" date="2020" name="Stud. Mycol.">
        <title>101 Dothideomycetes genomes: a test case for predicting lifestyles and emergence of pathogens.</title>
        <authorList>
            <person name="Haridas S."/>
            <person name="Albert R."/>
            <person name="Binder M."/>
            <person name="Bloem J."/>
            <person name="Labutti K."/>
            <person name="Salamov A."/>
            <person name="Andreopoulos B."/>
            <person name="Baker S."/>
            <person name="Barry K."/>
            <person name="Bills G."/>
            <person name="Bluhm B."/>
            <person name="Cannon C."/>
            <person name="Castanera R."/>
            <person name="Culley D."/>
            <person name="Daum C."/>
            <person name="Ezra D."/>
            <person name="Gonzalez J."/>
            <person name="Henrissat B."/>
            <person name="Kuo A."/>
            <person name="Liang C."/>
            <person name="Lipzen A."/>
            <person name="Lutzoni F."/>
            <person name="Magnuson J."/>
            <person name="Mondo S."/>
            <person name="Nolan M."/>
            <person name="Ohm R."/>
            <person name="Pangilinan J."/>
            <person name="Park H.-J."/>
            <person name="Ramirez L."/>
            <person name="Alfaro M."/>
            <person name="Sun H."/>
            <person name="Tritt A."/>
            <person name="Yoshinaga Y."/>
            <person name="Zwiers L.-H."/>
            <person name="Turgeon B."/>
            <person name="Goodwin S."/>
            <person name="Spatafora J."/>
            <person name="Crous P."/>
            <person name="Grigoriev I."/>
        </authorList>
    </citation>
    <scope>NUCLEOTIDE SEQUENCE</scope>
    <source>
        <strain evidence="1">CBS 161.51</strain>
    </source>
</reference>
<keyword evidence="2" id="KW-1185">Reference proteome</keyword>
<sequence length="96" mass="10701">MYKDVIVLHPSPNGKIERGTGGLDIFGYPKHVFPATDFHIVTFIPSLNVIAILTPTTSLLRTASPRSTCSMSATGRWRRRRRPATVCVSYGDTRLR</sequence>
<protein>
    <submittedName>
        <fullName evidence="1">Uncharacterized protein</fullName>
    </submittedName>
</protein>
<proteinExistence type="predicted"/>
<dbReference type="Proteomes" id="UP000800038">
    <property type="component" value="Unassembled WGS sequence"/>
</dbReference>
<name>A0A6A5SAN3_9PLEO</name>
<evidence type="ECO:0000313" key="2">
    <source>
        <dbReference type="Proteomes" id="UP000800038"/>
    </source>
</evidence>
<dbReference type="AlphaFoldDB" id="A0A6A5SAN3"/>
<dbReference type="EMBL" id="ML976180">
    <property type="protein sequence ID" value="KAF1936594.1"/>
    <property type="molecule type" value="Genomic_DNA"/>
</dbReference>